<evidence type="ECO:0000256" key="1">
    <source>
        <dbReference type="ARBA" id="ARBA00022679"/>
    </source>
</evidence>
<dbReference type="PANTHER" id="PTHR43877">
    <property type="entry name" value="AMINOALKYLPHOSPHONATE N-ACETYLTRANSFERASE-RELATED-RELATED"/>
    <property type="match status" value="1"/>
</dbReference>
<evidence type="ECO:0000259" key="3">
    <source>
        <dbReference type="PROSITE" id="PS51186"/>
    </source>
</evidence>
<dbReference type="AlphaFoldDB" id="A0A2S4KW25"/>
<dbReference type="STRING" id="94208.A0A2S4KW25"/>
<dbReference type="CDD" id="cd04301">
    <property type="entry name" value="NAT_SF"/>
    <property type="match status" value="1"/>
</dbReference>
<keyword evidence="2" id="KW-0012">Acyltransferase</keyword>
<dbReference type="GO" id="GO:0016747">
    <property type="term" value="F:acyltransferase activity, transferring groups other than amino-acyl groups"/>
    <property type="evidence" value="ECO:0007669"/>
    <property type="project" value="InterPro"/>
</dbReference>
<evidence type="ECO:0000313" key="4">
    <source>
        <dbReference type="EMBL" id="POR34384.1"/>
    </source>
</evidence>
<dbReference type="Gene3D" id="3.40.630.30">
    <property type="match status" value="1"/>
</dbReference>
<organism evidence="4 5">
    <name type="scientific">Tolypocladium paradoxum</name>
    <dbReference type="NCBI Taxonomy" id="94208"/>
    <lineage>
        <taxon>Eukaryota</taxon>
        <taxon>Fungi</taxon>
        <taxon>Dikarya</taxon>
        <taxon>Ascomycota</taxon>
        <taxon>Pezizomycotina</taxon>
        <taxon>Sordariomycetes</taxon>
        <taxon>Hypocreomycetidae</taxon>
        <taxon>Hypocreales</taxon>
        <taxon>Ophiocordycipitaceae</taxon>
        <taxon>Tolypocladium</taxon>
    </lineage>
</organism>
<gene>
    <name evidence="4" type="ORF">TPAR_05415</name>
</gene>
<sequence length="179" mass="19314">MTIATPPLITLRRATAGDIPSISDLGARVFSLTFGHSVSSQQLQAYLDEAYSIPAVAADVADPLKDTVVATTPAGALVGFAVLTRGSSEPCVAHLERTIELQRIYVDPAYHGNGVGKVLALEVEAVARERGFKNIWLGVWEENFKAQNVYERLGYKAVGHHDFVVGDVAQTDHIMLKAL</sequence>
<reference evidence="4 5" key="1">
    <citation type="submission" date="2018-01" db="EMBL/GenBank/DDBJ databases">
        <title>Harnessing the power of phylogenomics to disentangle the directionality and signatures of interkingdom host jumping in the parasitic fungal genus Tolypocladium.</title>
        <authorList>
            <person name="Quandt C.A."/>
            <person name="Patterson W."/>
            <person name="Spatafora J.W."/>
        </authorList>
    </citation>
    <scope>NUCLEOTIDE SEQUENCE [LARGE SCALE GENOMIC DNA]</scope>
    <source>
        <strain evidence="4 5">NRBC 100945</strain>
    </source>
</reference>
<dbReference type="OrthoDB" id="9975416at2759"/>
<accession>A0A2S4KW25</accession>
<dbReference type="InterPro" id="IPR016181">
    <property type="entry name" value="Acyl_CoA_acyltransferase"/>
</dbReference>
<dbReference type="Pfam" id="PF00583">
    <property type="entry name" value="Acetyltransf_1"/>
    <property type="match status" value="1"/>
</dbReference>
<proteinExistence type="predicted"/>
<protein>
    <submittedName>
        <fullName evidence="4">N-acetyltransferase</fullName>
    </submittedName>
</protein>
<dbReference type="PROSITE" id="PS51186">
    <property type="entry name" value="GNAT"/>
    <property type="match status" value="1"/>
</dbReference>
<dbReference type="EMBL" id="PKSG01000527">
    <property type="protein sequence ID" value="POR34384.1"/>
    <property type="molecule type" value="Genomic_DNA"/>
</dbReference>
<dbReference type="InterPro" id="IPR000182">
    <property type="entry name" value="GNAT_dom"/>
</dbReference>
<name>A0A2S4KW25_9HYPO</name>
<keyword evidence="5" id="KW-1185">Reference proteome</keyword>
<evidence type="ECO:0000313" key="5">
    <source>
        <dbReference type="Proteomes" id="UP000237481"/>
    </source>
</evidence>
<comment type="caution">
    <text evidence="4">The sequence shown here is derived from an EMBL/GenBank/DDBJ whole genome shotgun (WGS) entry which is preliminary data.</text>
</comment>
<keyword evidence="1 4" id="KW-0808">Transferase</keyword>
<feature type="domain" description="N-acetyltransferase" evidence="3">
    <location>
        <begin position="9"/>
        <end position="179"/>
    </location>
</feature>
<evidence type="ECO:0000256" key="2">
    <source>
        <dbReference type="ARBA" id="ARBA00023315"/>
    </source>
</evidence>
<dbReference type="InterPro" id="IPR050832">
    <property type="entry name" value="Bact_Acetyltransf"/>
</dbReference>
<dbReference type="Proteomes" id="UP000237481">
    <property type="component" value="Unassembled WGS sequence"/>
</dbReference>
<dbReference type="SUPFAM" id="SSF55729">
    <property type="entry name" value="Acyl-CoA N-acyltransferases (Nat)"/>
    <property type="match status" value="1"/>
</dbReference>